<feature type="region of interest" description="Disordered" evidence="2">
    <location>
        <begin position="1"/>
        <end position="87"/>
    </location>
</feature>
<gene>
    <name evidence="5" type="ORF">LENED_001394</name>
</gene>
<feature type="region of interest" description="Disordered" evidence="2">
    <location>
        <begin position="1393"/>
        <end position="1449"/>
    </location>
</feature>
<dbReference type="PROSITE" id="PS51719">
    <property type="entry name" value="G_SEPTIN"/>
    <property type="match status" value="2"/>
</dbReference>
<protein>
    <submittedName>
        <fullName evidence="5">GTP binding protein</fullName>
    </submittedName>
</protein>
<feature type="domain" description="Septin-type G" evidence="4">
    <location>
        <begin position="1135"/>
        <end position="1588"/>
    </location>
</feature>
<feature type="compositionally biased region" description="Polar residues" evidence="2">
    <location>
        <begin position="555"/>
        <end position="564"/>
    </location>
</feature>
<feature type="compositionally biased region" description="Low complexity" evidence="2">
    <location>
        <begin position="881"/>
        <end position="892"/>
    </location>
</feature>
<dbReference type="InterPro" id="IPR030379">
    <property type="entry name" value="G_SEPTIN_dom"/>
</dbReference>
<feature type="region of interest" description="Disordered" evidence="2">
    <location>
        <begin position="985"/>
        <end position="1037"/>
    </location>
</feature>
<dbReference type="InterPro" id="IPR036864">
    <property type="entry name" value="Zn2-C6_fun-type_DNA-bd_sf"/>
</dbReference>
<dbReference type="PROSITE" id="PS00463">
    <property type="entry name" value="ZN2_CY6_FUNGAL_1"/>
    <property type="match status" value="3"/>
</dbReference>
<dbReference type="InterPro" id="IPR027417">
    <property type="entry name" value="P-loop_NTPase"/>
</dbReference>
<dbReference type="Pfam" id="PF00735">
    <property type="entry name" value="Septin"/>
    <property type="match status" value="5"/>
</dbReference>
<evidence type="ECO:0000259" key="3">
    <source>
        <dbReference type="PROSITE" id="PS50048"/>
    </source>
</evidence>
<evidence type="ECO:0000256" key="2">
    <source>
        <dbReference type="SAM" id="MobiDB-lite"/>
    </source>
</evidence>
<feature type="compositionally biased region" description="Basic residues" evidence="2">
    <location>
        <begin position="1414"/>
        <end position="1430"/>
    </location>
</feature>
<evidence type="ECO:0000313" key="5">
    <source>
        <dbReference type="EMBL" id="GAV99908.1"/>
    </source>
</evidence>
<feature type="compositionally biased region" description="Acidic residues" evidence="2">
    <location>
        <begin position="828"/>
        <end position="839"/>
    </location>
</feature>
<feature type="compositionally biased region" description="Polar residues" evidence="2">
    <location>
        <begin position="1107"/>
        <end position="1128"/>
    </location>
</feature>
<feature type="region of interest" description="Disordered" evidence="2">
    <location>
        <begin position="101"/>
        <end position="152"/>
    </location>
</feature>
<feature type="region of interest" description="Disordered" evidence="2">
    <location>
        <begin position="804"/>
        <end position="952"/>
    </location>
</feature>
<feature type="compositionally biased region" description="Pro residues" evidence="2">
    <location>
        <begin position="909"/>
        <end position="923"/>
    </location>
</feature>
<comment type="similarity">
    <text evidence="1">Belongs to the TRAFAC class TrmE-Era-EngA-EngB-Septin-like GTPase superfamily. Septin GTPase family.</text>
</comment>
<feature type="compositionally biased region" description="Low complexity" evidence="2">
    <location>
        <begin position="758"/>
        <end position="771"/>
    </location>
</feature>
<feature type="region of interest" description="Disordered" evidence="2">
    <location>
        <begin position="1489"/>
        <end position="1525"/>
    </location>
</feature>
<feature type="compositionally biased region" description="Polar residues" evidence="2">
    <location>
        <begin position="940"/>
        <end position="949"/>
    </location>
</feature>
<dbReference type="STRING" id="5353.A0A1Q3DYT0"/>
<dbReference type="PRINTS" id="PR00755">
    <property type="entry name" value="AFLATOXINBRP"/>
</dbReference>
<feature type="compositionally biased region" description="Basic and acidic residues" evidence="2">
    <location>
        <begin position="9"/>
        <end position="21"/>
    </location>
</feature>
<feature type="compositionally biased region" description="Polar residues" evidence="2">
    <location>
        <begin position="28"/>
        <end position="42"/>
    </location>
</feature>
<feature type="compositionally biased region" description="Low complexity" evidence="2">
    <location>
        <begin position="565"/>
        <end position="574"/>
    </location>
</feature>
<evidence type="ECO:0000259" key="4">
    <source>
        <dbReference type="PROSITE" id="PS51719"/>
    </source>
</evidence>
<comment type="caution">
    <text evidence="5">The sequence shown here is derived from an EMBL/GenBank/DDBJ whole genome shotgun (WGS) entry which is preliminary data.</text>
</comment>
<feature type="compositionally biased region" description="Polar residues" evidence="2">
    <location>
        <begin position="842"/>
        <end position="851"/>
    </location>
</feature>
<feature type="compositionally biased region" description="Polar residues" evidence="2">
    <location>
        <begin position="1489"/>
        <end position="1506"/>
    </location>
</feature>
<dbReference type="SUPFAM" id="SSF57701">
    <property type="entry name" value="Zn2/Cys6 DNA-binding domain"/>
    <property type="match status" value="3"/>
</dbReference>
<reference evidence="5 6" key="2">
    <citation type="submission" date="2017-02" db="EMBL/GenBank/DDBJ databases">
        <title>A genome survey and senescence transcriptome analysis in Lentinula edodes.</title>
        <authorList>
            <person name="Sakamoto Y."/>
            <person name="Nakade K."/>
            <person name="Sato S."/>
            <person name="Yoshida Y."/>
            <person name="Miyazaki K."/>
            <person name="Natsume S."/>
            <person name="Konno N."/>
        </authorList>
    </citation>
    <scope>NUCLEOTIDE SEQUENCE [LARGE SCALE GENOMIC DNA]</scope>
    <source>
        <strain evidence="5 6">NBRC 111202</strain>
    </source>
</reference>
<dbReference type="Proteomes" id="UP000188533">
    <property type="component" value="Unassembled WGS sequence"/>
</dbReference>
<dbReference type="GO" id="GO:0005525">
    <property type="term" value="F:GTP binding"/>
    <property type="evidence" value="ECO:0007669"/>
    <property type="project" value="UniProtKB-KW"/>
</dbReference>
<feature type="domain" description="Zn(2)-C6 fungal-type" evidence="3">
    <location>
        <begin position="782"/>
        <end position="812"/>
    </location>
</feature>
<sequence>MDQYQQQPHHRESYSRQHEPYHYGAYTQGHSLPQHGTDSFLSPMQAHRQVPEHIYGGNPPQPVHQDLYTFPPSGQQPESHGSVARGWGPMIASSSTAAADYADSSYPSLPPLPHPSRYSTEPEDDDGEYLPPGRRNQKRKLENDEQEPGSRPKKTLIACDFCRGRKLRCDGTRPSCSNCKSRDNQPCVYQSHPRRRGPGKAPKGQRKKIASNRAETTTPASERSRASNEGSQHYSPSGDDFEVDALPPDFRSQQQQQHLPPILPYPGPQGGLILPWSSSMNIAVPVNELSHREITPQSTSSNVPGNSVPDFSLLVAGCRGGKTSLLRLLLDTCNISPRASRDQLASVAKFVQGCSSHTTHIRSTSVPIDLEAEGGGEFTLSLVDTPSLDFKDAAVTERSMLETLRFIEGRLGEAADADWEQQDRLVHLCVYFLDPDQIIPSSIPAPPAPVVPRTRTNSFSQPDQEPVILEPPVTNNPLHYKPTLPPLDVLCIRRLSARVNVLPVIARADVLPNDRLLAIKMAVRRDLAEAGIGFGIFDMDVPYQLPDEIALSKGSDPSNGYGVQSNPAATASSPPTSPNPLSMLRLPYALISPDLYAHSDGVPRMTLSRSDLVQTYTPSQYSHPPSKLVRGKFTRIYRWGGLDVLDPTHCDYAHLRSAIFHHMETLQKYTREYLFEKFRADYKLPPHQQQPLPTSRHSLAHLSSSHSHLPSLGQPLRPVLAIDTAPNRHNSISDSRAMSVSRDIRSAPMSRNVSDNVSVKSGGSTDTTTKGTKQRTKKITVACNFCRSRKLKCDGGRPSCTQCIKRSHPCDYMPQNRRRRGVPRRTDEESESESVDDPSDAPSMSPQVTSRPRSRRNSIFDKHNDYGSSSLPPITGGDIPSSSRLRGNVSSSTFDTELPHIATLSLPSTPGPPMSAPSLPPIRPASEHQSAQRKRASTVPGKSTRQASHSGPKVVACNFCRARKTKCDGAHPACSSCARRSLSCSYVTDRRSGGDKARRASTSKATASQHPPPTPQLDYIPSPPSSRMVPTPSSSVPDMYERRDLMVADQEVELKRSSEYMDNIRPPKKMRVENNIDVSSIRQDIPPISEHIPKGSGEGLPSISSLYMSNAPANSTNGPIPRTASSKYSQRRARAPPTFNLMVVGGLGTGKTSLLRLLLETADLSPTATVDQRAAVDRFLSGSPKPTQSIHTACVEICESKYDRVLFSVIDSPGLDFMEGRELKLERQVSSVIKYIDAQYADTLSEESKVVRKNKGDQHIHLCIYLIDPSSIMTVAERRLKSSLPTKTRSETTVSYRTPPDLIPDTSSDSEDEESPLTMAPAEIRVIRRLAARCNVLPTIAKSDSLTDDALKNAKEAVRRSLSEAGLDFGIFGPPQISTPKKARAARFAGDLNDATDASNTEDEDEERQSRPVIKLRRPTVGRALSRSRSRRDLSQAAEDEHRPVSPDMESVASVRFSAHIVAKPDLTTLMPFALIAPEITALNRRNTSTDDQMLSTAPSSPIQQSEDGHALSVESSRRHSYLQGPPPDALKNVFIRKFRWGTVDVLDPDHCDFSALRTAVLSTHLKMLKVHTKEVLYEKYRTEKLLARRATSQITDEQRDRLLQDLGL</sequence>
<dbReference type="EMBL" id="BDGU01000021">
    <property type="protein sequence ID" value="GAV99908.1"/>
    <property type="molecule type" value="Genomic_DNA"/>
</dbReference>
<dbReference type="Gene3D" id="4.10.240.10">
    <property type="entry name" value="Zn(2)-C6 fungal-type DNA-binding domain"/>
    <property type="match status" value="3"/>
</dbReference>
<dbReference type="PANTHER" id="PTHR18884">
    <property type="entry name" value="SEPTIN"/>
    <property type="match status" value="1"/>
</dbReference>
<evidence type="ECO:0000256" key="1">
    <source>
        <dbReference type="RuleBase" id="RU004560"/>
    </source>
</evidence>
<feature type="compositionally biased region" description="Basic and acidic residues" evidence="2">
    <location>
        <begin position="1431"/>
        <end position="1445"/>
    </location>
</feature>
<feature type="region of interest" description="Disordered" evidence="2">
    <location>
        <begin position="1107"/>
        <end position="1132"/>
    </location>
</feature>
<feature type="compositionally biased region" description="Polar residues" evidence="2">
    <location>
        <begin position="213"/>
        <end position="235"/>
    </location>
</feature>
<dbReference type="Gene3D" id="3.40.50.300">
    <property type="entry name" value="P-loop containing nucleotide triphosphate hydrolases"/>
    <property type="match status" value="2"/>
</dbReference>
<dbReference type="Pfam" id="PF00172">
    <property type="entry name" value="Zn_clus"/>
    <property type="match status" value="3"/>
</dbReference>
<proteinExistence type="inferred from homology"/>
<dbReference type="InterPro" id="IPR001138">
    <property type="entry name" value="Zn2Cys6_DnaBD"/>
</dbReference>
<feature type="domain" description="Zn(2)-C6 fungal-type" evidence="3">
    <location>
        <begin position="956"/>
        <end position="986"/>
    </location>
</feature>
<accession>A0A1Q3DYT0</accession>
<feature type="region of interest" description="Disordered" evidence="2">
    <location>
        <begin position="554"/>
        <end position="577"/>
    </location>
</feature>
<dbReference type="SMART" id="SM00066">
    <property type="entry name" value="GAL4"/>
    <property type="match status" value="3"/>
</dbReference>
<dbReference type="CDD" id="cd00067">
    <property type="entry name" value="GAL4"/>
    <property type="match status" value="3"/>
</dbReference>
<feature type="domain" description="Zn(2)-C6 fungal-type" evidence="3">
    <location>
        <begin position="158"/>
        <end position="189"/>
    </location>
</feature>
<reference evidence="5 6" key="1">
    <citation type="submission" date="2016-08" db="EMBL/GenBank/DDBJ databases">
        <authorList>
            <consortium name="Lentinula edodes genome sequencing consortium"/>
            <person name="Sakamoto Y."/>
            <person name="Nakade K."/>
            <person name="Sato S."/>
            <person name="Yoshida Y."/>
            <person name="Miyazaki K."/>
            <person name="Natsume S."/>
            <person name="Konno N."/>
        </authorList>
    </citation>
    <scope>NUCLEOTIDE SEQUENCE [LARGE SCALE GENOMIC DNA]</scope>
    <source>
        <strain evidence="5 6">NBRC 111202</strain>
    </source>
</reference>
<evidence type="ECO:0000313" key="6">
    <source>
        <dbReference type="Proteomes" id="UP000188533"/>
    </source>
</evidence>
<name>A0A1Q3DYT0_LENED</name>
<keyword evidence="6" id="KW-1185">Reference proteome</keyword>
<feature type="compositionally biased region" description="Polar residues" evidence="2">
    <location>
        <begin position="1283"/>
        <end position="1296"/>
    </location>
</feature>
<keyword evidence="1" id="KW-0342">GTP-binding</keyword>
<feature type="region of interest" description="Disordered" evidence="2">
    <location>
        <begin position="746"/>
        <end position="775"/>
    </location>
</feature>
<feature type="region of interest" description="Disordered" evidence="2">
    <location>
        <begin position="443"/>
        <end position="474"/>
    </location>
</feature>
<feature type="domain" description="Septin-type G" evidence="4">
    <location>
        <begin position="307"/>
        <end position="685"/>
    </location>
</feature>
<dbReference type="PROSITE" id="PS50048">
    <property type="entry name" value="ZN2_CY6_FUNGAL_2"/>
    <property type="match status" value="3"/>
</dbReference>
<feature type="region of interest" description="Disordered" evidence="2">
    <location>
        <begin position="172"/>
        <end position="246"/>
    </location>
</feature>
<dbReference type="SUPFAM" id="SSF52540">
    <property type="entry name" value="P-loop containing nucleoside triphosphate hydrolases"/>
    <property type="match status" value="1"/>
</dbReference>
<feature type="compositionally biased region" description="Basic and acidic residues" evidence="2">
    <location>
        <begin position="988"/>
        <end position="998"/>
    </location>
</feature>
<dbReference type="GO" id="GO:0000981">
    <property type="term" value="F:DNA-binding transcription factor activity, RNA polymerase II-specific"/>
    <property type="evidence" value="ECO:0007669"/>
    <property type="project" value="InterPro"/>
</dbReference>
<feature type="region of interest" description="Disordered" evidence="2">
    <location>
        <begin position="1283"/>
        <end position="1317"/>
    </location>
</feature>
<keyword evidence="1" id="KW-0547">Nucleotide-binding</keyword>
<dbReference type="GO" id="GO:0008270">
    <property type="term" value="F:zinc ion binding"/>
    <property type="evidence" value="ECO:0007669"/>
    <property type="project" value="InterPro"/>
</dbReference>
<feature type="compositionally biased region" description="Basic residues" evidence="2">
    <location>
        <begin position="192"/>
        <end position="210"/>
    </location>
</feature>
<organism evidence="5 6">
    <name type="scientific">Lentinula edodes</name>
    <name type="common">Shiitake mushroom</name>
    <name type="synonym">Lentinus edodes</name>
    <dbReference type="NCBI Taxonomy" id="5353"/>
    <lineage>
        <taxon>Eukaryota</taxon>
        <taxon>Fungi</taxon>
        <taxon>Dikarya</taxon>
        <taxon>Basidiomycota</taxon>
        <taxon>Agaricomycotina</taxon>
        <taxon>Agaricomycetes</taxon>
        <taxon>Agaricomycetidae</taxon>
        <taxon>Agaricales</taxon>
        <taxon>Marasmiineae</taxon>
        <taxon>Omphalotaceae</taxon>
        <taxon>Lentinula</taxon>
    </lineage>
</organism>